<dbReference type="GeneID" id="97030900"/>
<protein>
    <recommendedName>
        <fullName evidence="2 9">DNA mismatch repair protein MutS</fullName>
    </recommendedName>
</protein>
<dbReference type="PIRSF" id="PIRSF037677">
    <property type="entry name" value="DNA_mis_repair_Msh6"/>
    <property type="match status" value="1"/>
</dbReference>
<feature type="binding site" evidence="9">
    <location>
        <begin position="624"/>
        <end position="631"/>
    </location>
    <ligand>
        <name>ATP</name>
        <dbReference type="ChEBI" id="CHEBI:30616"/>
    </ligand>
</feature>
<evidence type="ECO:0000256" key="9">
    <source>
        <dbReference type="HAMAP-Rule" id="MF_00096"/>
    </source>
</evidence>
<feature type="coiled-coil region" evidence="11">
    <location>
        <begin position="742"/>
        <end position="772"/>
    </location>
</feature>
<dbReference type="Pfam" id="PF00488">
    <property type="entry name" value="MutS_V"/>
    <property type="match status" value="1"/>
</dbReference>
<dbReference type="Pfam" id="PF05188">
    <property type="entry name" value="MutS_II"/>
    <property type="match status" value="1"/>
</dbReference>
<dbReference type="GO" id="GO:0030983">
    <property type="term" value="F:mismatched DNA binding"/>
    <property type="evidence" value="ECO:0007669"/>
    <property type="project" value="InterPro"/>
</dbReference>
<keyword evidence="14" id="KW-1185">Reference proteome</keyword>
<keyword evidence="5 9" id="KW-0067">ATP-binding</keyword>
<organism evidence="13 14">
    <name type="scientific">Helcococcus ovis</name>
    <dbReference type="NCBI Taxonomy" id="72026"/>
    <lineage>
        <taxon>Bacteria</taxon>
        <taxon>Bacillati</taxon>
        <taxon>Bacillota</taxon>
        <taxon>Tissierellia</taxon>
        <taxon>Tissierellales</taxon>
        <taxon>Peptoniphilaceae</taxon>
        <taxon>Helcococcus</taxon>
    </lineage>
</organism>
<dbReference type="SUPFAM" id="SSF48334">
    <property type="entry name" value="DNA repair protein MutS, domain III"/>
    <property type="match status" value="1"/>
</dbReference>
<dbReference type="FunFam" id="1.10.1420.10:FF:000001">
    <property type="entry name" value="DNA mismatch repair protein MutS"/>
    <property type="match status" value="1"/>
</dbReference>
<dbReference type="Gene3D" id="3.40.50.300">
    <property type="entry name" value="P-loop containing nucleotide triphosphate hydrolases"/>
    <property type="match status" value="1"/>
</dbReference>
<dbReference type="InterPro" id="IPR007696">
    <property type="entry name" value="DNA_mismatch_repair_MutS_core"/>
</dbReference>
<evidence type="ECO:0000313" key="14">
    <source>
        <dbReference type="Proteomes" id="UP000297454"/>
    </source>
</evidence>
<dbReference type="CDD" id="cd03284">
    <property type="entry name" value="ABC_MutS1"/>
    <property type="match status" value="1"/>
</dbReference>
<reference evidence="13 14" key="1">
    <citation type="submission" date="2019-01" db="EMBL/GenBank/DDBJ databases">
        <title>Draft Genome Sequences of Helcococcus ovis Strains Isolated from the Uterus and Vagina of Dairy Cows with Metritis.</title>
        <authorList>
            <person name="Cunha F."/>
            <person name="Jeon S.J."/>
            <person name="Kutzer P."/>
            <person name="Galvao K.N."/>
        </authorList>
    </citation>
    <scope>NUCLEOTIDE SEQUENCE [LARGE SCALE GENOMIC DNA]</scope>
    <source>
        <strain evidence="13 14">KG-37</strain>
    </source>
</reference>
<evidence type="ECO:0000313" key="13">
    <source>
        <dbReference type="EMBL" id="TFF64928.1"/>
    </source>
</evidence>
<dbReference type="Gene3D" id="1.10.1420.10">
    <property type="match status" value="2"/>
</dbReference>
<dbReference type="NCBIfam" id="NF003810">
    <property type="entry name" value="PRK05399.1"/>
    <property type="match status" value="1"/>
</dbReference>
<keyword evidence="4 9" id="KW-0227">DNA damage</keyword>
<dbReference type="InterPro" id="IPR005748">
    <property type="entry name" value="DNA_mismatch_repair_MutS"/>
</dbReference>
<dbReference type="Pfam" id="PF01624">
    <property type="entry name" value="MutS_I"/>
    <property type="match status" value="1"/>
</dbReference>
<dbReference type="InterPro" id="IPR036678">
    <property type="entry name" value="MutS_con_dom_sf"/>
</dbReference>
<dbReference type="SMART" id="SM00534">
    <property type="entry name" value="MUTSac"/>
    <property type="match status" value="1"/>
</dbReference>
<dbReference type="Proteomes" id="UP000297454">
    <property type="component" value="Unassembled WGS sequence"/>
</dbReference>
<dbReference type="PROSITE" id="PS00486">
    <property type="entry name" value="DNA_MISMATCH_REPAIR_2"/>
    <property type="match status" value="1"/>
</dbReference>
<evidence type="ECO:0000256" key="7">
    <source>
        <dbReference type="ARBA" id="ARBA00023204"/>
    </source>
</evidence>
<dbReference type="SMART" id="SM00533">
    <property type="entry name" value="MUTSd"/>
    <property type="match status" value="1"/>
</dbReference>
<dbReference type="InterPro" id="IPR007860">
    <property type="entry name" value="DNA_mmatch_repair_MutS_con_dom"/>
</dbReference>
<evidence type="ECO:0000256" key="11">
    <source>
        <dbReference type="SAM" id="Coils"/>
    </source>
</evidence>
<dbReference type="InterPro" id="IPR027417">
    <property type="entry name" value="P-loop_NTPase"/>
</dbReference>
<dbReference type="PANTHER" id="PTHR11361:SF34">
    <property type="entry name" value="DNA MISMATCH REPAIR PROTEIN MSH1, MITOCHONDRIAL"/>
    <property type="match status" value="1"/>
</dbReference>
<dbReference type="InterPro" id="IPR045076">
    <property type="entry name" value="MutS"/>
</dbReference>
<evidence type="ECO:0000256" key="1">
    <source>
        <dbReference type="ARBA" id="ARBA00006271"/>
    </source>
</evidence>
<gene>
    <name evidence="9 13" type="primary">mutS</name>
    <name evidence="13" type="ORF">EQF91_06985</name>
</gene>
<dbReference type="Gene3D" id="3.40.1170.10">
    <property type="entry name" value="DNA repair protein MutS, domain I"/>
    <property type="match status" value="1"/>
</dbReference>
<dbReference type="NCBIfam" id="TIGR01070">
    <property type="entry name" value="mutS1"/>
    <property type="match status" value="1"/>
</dbReference>
<name>A0A4R9C2V1_9FIRM</name>
<comment type="caution">
    <text evidence="13">The sequence shown here is derived from an EMBL/GenBank/DDBJ whole genome shotgun (WGS) entry which is preliminary data.</text>
</comment>
<dbReference type="Pfam" id="PF05190">
    <property type="entry name" value="MutS_IV"/>
    <property type="match status" value="1"/>
</dbReference>
<evidence type="ECO:0000259" key="12">
    <source>
        <dbReference type="PROSITE" id="PS00486"/>
    </source>
</evidence>
<dbReference type="InterPro" id="IPR007861">
    <property type="entry name" value="DNA_mismatch_repair_MutS_clamp"/>
</dbReference>
<evidence type="ECO:0000256" key="2">
    <source>
        <dbReference type="ARBA" id="ARBA00021982"/>
    </source>
</evidence>
<dbReference type="Gene3D" id="3.30.420.110">
    <property type="entry name" value="MutS, connector domain"/>
    <property type="match status" value="1"/>
</dbReference>
<evidence type="ECO:0000256" key="6">
    <source>
        <dbReference type="ARBA" id="ARBA00023125"/>
    </source>
</evidence>
<dbReference type="InterPro" id="IPR000432">
    <property type="entry name" value="DNA_mismatch_repair_MutS_C"/>
</dbReference>
<evidence type="ECO:0000256" key="5">
    <source>
        <dbReference type="ARBA" id="ARBA00022840"/>
    </source>
</evidence>
<keyword evidence="7 9" id="KW-0234">DNA repair</keyword>
<proteinExistence type="inferred from homology"/>
<dbReference type="EMBL" id="SCFR01000027">
    <property type="protein sequence ID" value="TFF64928.1"/>
    <property type="molecule type" value="Genomic_DNA"/>
</dbReference>
<evidence type="ECO:0000256" key="3">
    <source>
        <dbReference type="ARBA" id="ARBA00022741"/>
    </source>
</evidence>
<dbReference type="SUPFAM" id="SSF55271">
    <property type="entry name" value="DNA repair protein MutS, domain I"/>
    <property type="match status" value="1"/>
</dbReference>
<dbReference type="PANTHER" id="PTHR11361">
    <property type="entry name" value="DNA MISMATCH REPAIR PROTEIN MUTS FAMILY MEMBER"/>
    <property type="match status" value="1"/>
</dbReference>
<dbReference type="GO" id="GO:0005524">
    <property type="term" value="F:ATP binding"/>
    <property type="evidence" value="ECO:0007669"/>
    <property type="project" value="UniProtKB-UniRule"/>
</dbReference>
<keyword evidence="6 9" id="KW-0238">DNA-binding</keyword>
<dbReference type="SUPFAM" id="SSF52540">
    <property type="entry name" value="P-loop containing nucleoside triphosphate hydrolases"/>
    <property type="match status" value="1"/>
</dbReference>
<dbReference type="HAMAP" id="MF_00096">
    <property type="entry name" value="MutS"/>
    <property type="match status" value="1"/>
</dbReference>
<dbReference type="RefSeq" id="WP_134710666.1">
    <property type="nucleotide sequence ID" value="NZ_CP119081.1"/>
</dbReference>
<accession>A0A4R9C2V1</accession>
<dbReference type="Pfam" id="PF05192">
    <property type="entry name" value="MutS_III"/>
    <property type="match status" value="1"/>
</dbReference>
<keyword evidence="3 9" id="KW-0547">Nucleotide-binding</keyword>
<sequence>MKNIDINKLTPMMKQYMNIKLKNMDKILFYRLGDFYEMFFDDAIIAARELELVLTGRDCGLEDKAPMCGIPYHAANSYINRLVDKGYKIAIVEQVEEPSQAKSIVDRQIVKIISPGTLLDLEGKENYNNFISSVFFKDNSVGISYMDITTGEFNTTEILNKENIERYIIDFISKVNPREIILNEKINLKAFNDFVENNNIFISYIEYKELNLKNIISYISGKVKSFSNKLFKNKIFSLISSYILLDYIYLYHDKDLTHINSLNYINYSNFLMIDANTRDNLEIHKNLNDGGRKNSLLNIIDYASTPMGSRKINSWLEFPLINKKDINYRLDIVNYFVNNYEKSTELENILKDIYDLERILSKIAYQNANTKDLLILKRSLEKLPNLKEFLNDSDFDKFNVLVQNFDDLSDIFNLINKSIKEDAPIQITEGGIIKDGYNEYLDSIKKNSIIGEKKLLEYEISERDRTGINKLKVSYNKNIGYFIELTKSNIDKAPSNYIRRQTLKNSERYITNELNEISDMILEGQTDTINLEYKLFIEIREYISNNSTRIKNVTDLISVIDALNSFAQISVKNNYCRPIFNNENYIYIKDGRHPVIEQNLGFENFISNDTLIGKKNKTIQIITGPNMAGKSTYMRQTALILILAQIGCFVPASACDISISDAIFTRIGASDNLSKGDSTFMVEMKEMSNIIKNATKNSFVILDEVGRGTSTNDGFSIAKSILEYIVKNINCKTLFATHYHELTDLEEEYNSIENLKVKIHEENNNIVFLRKIVKGKTDKSYGIEVAKLSGLPNEILFRANVILKELDSSTKNKTQLSFNIDNKEDSQKQIEKDILLSELSSIEIDNITPIDSLKVLNDFIKKAKDLLND</sequence>
<evidence type="ECO:0000256" key="4">
    <source>
        <dbReference type="ARBA" id="ARBA00022763"/>
    </source>
</evidence>
<dbReference type="SUPFAM" id="SSF53150">
    <property type="entry name" value="DNA repair protein MutS, domain II"/>
    <property type="match status" value="1"/>
</dbReference>
<evidence type="ECO:0000256" key="8">
    <source>
        <dbReference type="ARBA" id="ARBA00024647"/>
    </source>
</evidence>
<comment type="similarity">
    <text evidence="1 9 10">Belongs to the DNA mismatch repair MutS family.</text>
</comment>
<dbReference type="GO" id="GO:0140664">
    <property type="term" value="F:ATP-dependent DNA damage sensor activity"/>
    <property type="evidence" value="ECO:0007669"/>
    <property type="project" value="InterPro"/>
</dbReference>
<keyword evidence="11" id="KW-0175">Coiled coil</keyword>
<dbReference type="GO" id="GO:0003684">
    <property type="term" value="F:damaged DNA binding"/>
    <property type="evidence" value="ECO:0007669"/>
    <property type="project" value="UniProtKB-UniRule"/>
</dbReference>
<comment type="function">
    <text evidence="8 9">This protein is involved in the repair of mismatches in DNA. It is possible that it carries out the mismatch recognition step. This protein has a weak ATPase activity.</text>
</comment>
<dbReference type="FunFam" id="3.40.50.300:FF:000870">
    <property type="entry name" value="MutS protein homolog 4"/>
    <property type="match status" value="1"/>
</dbReference>
<dbReference type="InterPro" id="IPR017261">
    <property type="entry name" value="DNA_mismatch_repair_MutS/MSH"/>
</dbReference>
<feature type="domain" description="DNA mismatch repair proteins mutS family" evidence="12">
    <location>
        <begin position="698"/>
        <end position="714"/>
    </location>
</feature>
<dbReference type="FunFam" id="3.40.1170.10:FF:000001">
    <property type="entry name" value="DNA mismatch repair protein MutS"/>
    <property type="match status" value="1"/>
</dbReference>
<dbReference type="InterPro" id="IPR016151">
    <property type="entry name" value="DNA_mismatch_repair_MutS_N"/>
</dbReference>
<dbReference type="InterPro" id="IPR036187">
    <property type="entry name" value="DNA_mismatch_repair_MutS_sf"/>
</dbReference>
<dbReference type="OrthoDB" id="9802448at2"/>
<dbReference type="AlphaFoldDB" id="A0A4R9C2V1"/>
<dbReference type="InterPro" id="IPR007695">
    <property type="entry name" value="DNA_mismatch_repair_MutS-lik_N"/>
</dbReference>
<dbReference type="GO" id="GO:0006298">
    <property type="term" value="P:mismatch repair"/>
    <property type="evidence" value="ECO:0007669"/>
    <property type="project" value="UniProtKB-UniRule"/>
</dbReference>
<evidence type="ECO:0000256" key="10">
    <source>
        <dbReference type="RuleBase" id="RU003756"/>
    </source>
</evidence>
<dbReference type="GO" id="GO:0005829">
    <property type="term" value="C:cytosol"/>
    <property type="evidence" value="ECO:0007669"/>
    <property type="project" value="TreeGrafter"/>
</dbReference>